<dbReference type="AlphaFoldDB" id="A0A420EQN0"/>
<proteinExistence type="predicted"/>
<dbReference type="OrthoDB" id="7605142at2"/>
<protein>
    <submittedName>
        <fullName evidence="1">Uncharacterized protein</fullName>
    </submittedName>
</protein>
<name>A0A420EQN0_9SPHN</name>
<reference evidence="1 2" key="1">
    <citation type="submission" date="2018-09" db="EMBL/GenBank/DDBJ databases">
        <title>Altererythrobacter spongiae sp. nov., isolated from a marine sponge.</title>
        <authorList>
            <person name="Zhuang L."/>
            <person name="Luo L."/>
        </authorList>
    </citation>
    <scope>NUCLEOTIDE SEQUENCE [LARGE SCALE GENOMIC DNA]</scope>
    <source>
        <strain evidence="1 2">HN-Y73</strain>
    </source>
</reference>
<keyword evidence="2" id="KW-1185">Reference proteome</keyword>
<evidence type="ECO:0000313" key="2">
    <source>
        <dbReference type="Proteomes" id="UP000284395"/>
    </source>
</evidence>
<dbReference type="RefSeq" id="WP_120322892.1">
    <property type="nucleotide sequence ID" value="NZ_RAPF01000001.1"/>
</dbReference>
<organism evidence="1 2">
    <name type="scientific">Altericroceibacterium spongiae</name>
    <dbReference type="NCBI Taxonomy" id="2320269"/>
    <lineage>
        <taxon>Bacteria</taxon>
        <taxon>Pseudomonadati</taxon>
        <taxon>Pseudomonadota</taxon>
        <taxon>Alphaproteobacteria</taxon>
        <taxon>Sphingomonadales</taxon>
        <taxon>Erythrobacteraceae</taxon>
        <taxon>Altericroceibacterium</taxon>
    </lineage>
</organism>
<dbReference type="Proteomes" id="UP000284395">
    <property type="component" value="Unassembled WGS sequence"/>
</dbReference>
<comment type="caution">
    <text evidence="1">The sequence shown here is derived from an EMBL/GenBank/DDBJ whole genome shotgun (WGS) entry which is preliminary data.</text>
</comment>
<dbReference type="EMBL" id="RAPF01000001">
    <property type="protein sequence ID" value="RKF22989.1"/>
    <property type="molecule type" value="Genomic_DNA"/>
</dbReference>
<sequence>MAAFAPITEELREVLNAERMRTGIGPTELMRGTTHDPKRPATLKGHAISRWLTGAITSTRPSHIAYVLDRWRALPDATSRKAREPAERVALNDDILCQIDAFWEQGLLPDKILETGIVPEGLNAAIIRTWKDRRIKTAARDYIEFVIRTCTKN</sequence>
<accession>A0A420EQN0</accession>
<gene>
    <name evidence="1" type="ORF">D6851_00255</name>
</gene>
<evidence type="ECO:0000313" key="1">
    <source>
        <dbReference type="EMBL" id="RKF22989.1"/>
    </source>
</evidence>